<dbReference type="Gene3D" id="3.10.20.90">
    <property type="entry name" value="Phosphatidylinositol 3-kinase Catalytic Subunit, Chain A, domain 1"/>
    <property type="match status" value="1"/>
</dbReference>
<reference evidence="22" key="1">
    <citation type="submission" date="2018-12" db="EMBL/GenBank/DDBJ databases">
        <authorList>
            <person name="Yazar S."/>
        </authorList>
    </citation>
    <scope>NUCLEOTIDE SEQUENCE [LARGE SCALE GENOMIC DNA]</scope>
</reference>
<evidence type="ECO:0000313" key="21">
    <source>
        <dbReference type="Ensembl" id="ENSVURP00010025661.1"/>
    </source>
</evidence>
<evidence type="ECO:0000256" key="1">
    <source>
        <dbReference type="ARBA" id="ARBA00004419"/>
    </source>
</evidence>
<feature type="lipid moiety-binding region" description="Phosphatidylserine amidated glycine; alternate" evidence="19">
    <location>
        <position position="116"/>
    </location>
</feature>
<dbReference type="InterPro" id="IPR029071">
    <property type="entry name" value="Ubiquitin-like_domsf"/>
</dbReference>
<evidence type="ECO:0000256" key="13">
    <source>
        <dbReference type="ARBA" id="ARBA00023288"/>
    </source>
</evidence>
<keyword evidence="6" id="KW-0597">Phosphoprotein</keyword>
<organism evidence="21 22">
    <name type="scientific">Vombatus ursinus</name>
    <name type="common">Common wombat</name>
    <dbReference type="NCBI Taxonomy" id="29139"/>
    <lineage>
        <taxon>Eukaryota</taxon>
        <taxon>Metazoa</taxon>
        <taxon>Chordata</taxon>
        <taxon>Craniata</taxon>
        <taxon>Vertebrata</taxon>
        <taxon>Euteleostomi</taxon>
        <taxon>Mammalia</taxon>
        <taxon>Metatheria</taxon>
        <taxon>Diprotodontia</taxon>
        <taxon>Vombatidae</taxon>
        <taxon>Vombatus</taxon>
    </lineage>
</organism>
<evidence type="ECO:0000256" key="7">
    <source>
        <dbReference type="ARBA" id="ARBA00022824"/>
    </source>
</evidence>
<dbReference type="GO" id="GO:0005789">
    <property type="term" value="C:endoplasmic reticulum membrane"/>
    <property type="evidence" value="ECO:0007669"/>
    <property type="project" value="UniProtKB-SubCell"/>
</dbReference>
<evidence type="ECO:0000256" key="9">
    <source>
        <dbReference type="ARBA" id="ARBA00022990"/>
    </source>
</evidence>
<evidence type="ECO:0000256" key="20">
    <source>
        <dbReference type="RuleBase" id="RU004384"/>
    </source>
</evidence>
<keyword evidence="22" id="KW-1185">Reference proteome</keyword>
<name>A0A4X2LVP9_VOMUR</name>
<dbReference type="GO" id="GO:0005776">
    <property type="term" value="C:autophagosome"/>
    <property type="evidence" value="ECO:0007669"/>
    <property type="project" value="UniProtKB-SubCell"/>
</dbReference>
<comment type="subcellular location">
    <subcellularLocation>
        <location evidence="1">Cytoplasmic vesicle</location>
        <location evidence="1">Autophagosome</location>
    </subcellularLocation>
    <subcellularLocation>
        <location evidence="3">Endoplasmic reticulum membrane</location>
    </subcellularLocation>
    <subcellularLocation>
        <location evidence="2">Golgi apparatus</location>
    </subcellularLocation>
</comment>
<dbReference type="Ensembl" id="ENSVURT00010029221.1">
    <property type="protein sequence ID" value="ENSVURP00010025661.1"/>
    <property type="gene ID" value="ENSVURG00010019654.1"/>
</dbReference>
<sequence length="117" mass="13477">MKWMFKEDHSLQHKCVESAKIRAKHSYRVPVIVEKISGSQIVDTDKLKYLVPPDITAAQFMWIISKWIQLPSEEAIFLFVDKTVPQSSLTMGQLYEKEKDEDGFLFVAYSGENTSGF</sequence>
<evidence type="ECO:0000256" key="19">
    <source>
        <dbReference type="PIRSR" id="PIRSR604241-50"/>
    </source>
</evidence>
<accession>A0A4X2LVP9</accession>
<dbReference type="GO" id="GO:0031410">
    <property type="term" value="C:cytoplasmic vesicle"/>
    <property type="evidence" value="ECO:0007669"/>
    <property type="project" value="UniProtKB-KW"/>
</dbReference>
<keyword evidence="8" id="KW-0653">Protein transport</keyword>
<evidence type="ECO:0000256" key="12">
    <source>
        <dbReference type="ARBA" id="ARBA00023136"/>
    </source>
</evidence>
<evidence type="ECO:0000256" key="4">
    <source>
        <dbReference type="ARBA" id="ARBA00007293"/>
    </source>
</evidence>
<keyword evidence="10 20" id="KW-0072">Autophagy</keyword>
<dbReference type="FunFam" id="3.10.20.90:FF:000077">
    <property type="entry name" value="gamma-aminobutyric acid receptor-associated protein-like 2"/>
    <property type="match status" value="1"/>
</dbReference>
<keyword evidence="7" id="KW-0256">Endoplasmic reticulum</keyword>
<keyword evidence="9" id="KW-0007">Acetylation</keyword>
<dbReference type="InterPro" id="IPR004241">
    <property type="entry name" value="Atg8-like"/>
</dbReference>
<reference evidence="21" key="3">
    <citation type="submission" date="2025-09" db="UniProtKB">
        <authorList>
            <consortium name="Ensembl"/>
        </authorList>
    </citation>
    <scope>IDENTIFICATION</scope>
</reference>
<evidence type="ECO:0000256" key="15">
    <source>
        <dbReference type="ARBA" id="ARBA00056137"/>
    </source>
</evidence>
<evidence type="ECO:0000256" key="5">
    <source>
        <dbReference type="ARBA" id="ARBA00022448"/>
    </source>
</evidence>
<evidence type="ECO:0000256" key="2">
    <source>
        <dbReference type="ARBA" id="ARBA00004555"/>
    </source>
</evidence>
<reference evidence="21" key="2">
    <citation type="submission" date="2025-08" db="UniProtKB">
        <authorList>
            <consortium name="Ensembl"/>
        </authorList>
    </citation>
    <scope>IDENTIFICATION</scope>
</reference>
<dbReference type="GO" id="GO:0015031">
    <property type="term" value="P:protein transport"/>
    <property type="evidence" value="ECO:0007669"/>
    <property type="project" value="UniProtKB-KW"/>
</dbReference>
<dbReference type="STRING" id="29139.ENSVURP00010025661"/>
<evidence type="ECO:0000256" key="17">
    <source>
        <dbReference type="ARBA" id="ARBA00077085"/>
    </source>
</evidence>
<evidence type="ECO:0000256" key="6">
    <source>
        <dbReference type="ARBA" id="ARBA00022553"/>
    </source>
</evidence>
<comment type="function">
    <text evidence="15">Ubiquitin-like modifier involved in intra-Golgi traffic. Modulates intra-Golgi transport through coupling between NSF activity and SNAREs activation. It first stimulates the ATPase activity of NSF which in turn stimulates the association with GOSR1. Involved in autophagy. Plays a role in mitophagy which contributes to regulate mitochondrial quantity and quality by eliminating the mitochondria to a basal level to fulfill cellular energy requirements and preventing excess ROS production. Whereas LC3s are involved in elongation of the phagophore membrane, the GABARAP/GATE-16 subfamily is essential for a later stage in autophagosome maturation.</text>
</comment>
<dbReference type="SUPFAM" id="SSF54236">
    <property type="entry name" value="Ubiquitin-like"/>
    <property type="match status" value="1"/>
</dbReference>
<evidence type="ECO:0000256" key="10">
    <source>
        <dbReference type="ARBA" id="ARBA00023006"/>
    </source>
</evidence>
<dbReference type="Proteomes" id="UP000314987">
    <property type="component" value="Unassembled WGS sequence"/>
</dbReference>
<evidence type="ECO:0000256" key="18">
    <source>
        <dbReference type="ARBA" id="ARBA00083950"/>
    </source>
</evidence>
<evidence type="ECO:0000256" key="3">
    <source>
        <dbReference type="ARBA" id="ARBA00004586"/>
    </source>
</evidence>
<evidence type="ECO:0000256" key="14">
    <source>
        <dbReference type="ARBA" id="ARBA00023329"/>
    </source>
</evidence>
<comment type="similarity">
    <text evidence="4 20">Belongs to the ATG8 family.</text>
</comment>
<keyword evidence="11" id="KW-0333">Golgi apparatus</keyword>
<keyword evidence="12" id="KW-0472">Membrane</keyword>
<evidence type="ECO:0000256" key="8">
    <source>
        <dbReference type="ARBA" id="ARBA00022927"/>
    </source>
</evidence>
<dbReference type="GO" id="GO:0006914">
    <property type="term" value="P:autophagy"/>
    <property type="evidence" value="ECO:0007669"/>
    <property type="project" value="UniProtKB-KW"/>
</dbReference>
<evidence type="ECO:0000313" key="22">
    <source>
        <dbReference type="Proteomes" id="UP000314987"/>
    </source>
</evidence>
<keyword evidence="14" id="KW-0968">Cytoplasmic vesicle</keyword>
<protein>
    <recommendedName>
        <fullName evidence="16">Gamma-aminobutyric acid receptor-associated protein-like 2</fullName>
    </recommendedName>
    <alternativeName>
        <fullName evidence="17">GABA(A) receptor-associated protein-like 2</fullName>
    </alternativeName>
    <alternativeName>
        <fullName evidence="18">Golgi-associated ATPase enhancer of 16 kDa</fullName>
    </alternativeName>
</protein>
<dbReference type="GO" id="GO:0000139">
    <property type="term" value="C:Golgi membrane"/>
    <property type="evidence" value="ECO:0007669"/>
    <property type="project" value="UniProtKB-ARBA"/>
</dbReference>
<evidence type="ECO:0000256" key="11">
    <source>
        <dbReference type="ARBA" id="ARBA00023034"/>
    </source>
</evidence>
<dbReference type="PANTHER" id="PTHR10969">
    <property type="entry name" value="MICROTUBULE-ASSOCIATED PROTEINS 1A/1B LIGHT CHAIN 3-RELATED"/>
    <property type="match status" value="1"/>
</dbReference>
<keyword evidence="13 19" id="KW-0449">Lipoprotein</keyword>
<dbReference type="AlphaFoldDB" id="A0A4X2LVP9"/>
<proteinExistence type="inferred from homology"/>
<dbReference type="Pfam" id="PF02991">
    <property type="entry name" value="ATG8"/>
    <property type="match status" value="1"/>
</dbReference>
<keyword evidence="5" id="KW-0813">Transport</keyword>
<evidence type="ECO:0000256" key="16">
    <source>
        <dbReference type="ARBA" id="ARBA00069393"/>
    </source>
</evidence>
<dbReference type="GeneTree" id="ENSGT00940000155010"/>